<dbReference type="CDD" id="cd02440">
    <property type="entry name" value="AdoMet_MTases"/>
    <property type="match status" value="1"/>
</dbReference>
<feature type="domain" description="C-methyltransferase" evidence="3">
    <location>
        <begin position="296"/>
        <end position="382"/>
    </location>
</feature>
<keyword evidence="4" id="KW-0808">Transferase</keyword>
<gene>
    <name evidence="4" type="ORF">K1X11_007835</name>
</gene>
<dbReference type="InterPro" id="IPR029063">
    <property type="entry name" value="SAM-dependent_MTases_sf"/>
</dbReference>
<proteinExistence type="predicted"/>
<evidence type="ECO:0000259" key="2">
    <source>
        <dbReference type="Pfam" id="PF08421"/>
    </source>
</evidence>
<evidence type="ECO:0000259" key="3">
    <source>
        <dbReference type="Pfam" id="PF08484"/>
    </source>
</evidence>
<dbReference type="InterPro" id="IPR013691">
    <property type="entry name" value="MeTrfase_14"/>
</dbReference>
<feature type="coiled-coil region" evidence="1">
    <location>
        <begin position="289"/>
        <end position="316"/>
    </location>
</feature>
<dbReference type="SUPFAM" id="SSF53335">
    <property type="entry name" value="S-adenosyl-L-methionine-dependent methyltransferases"/>
    <property type="match status" value="1"/>
</dbReference>
<feature type="domain" description="Methyltransferase putative zinc binding" evidence="2">
    <location>
        <begin position="21"/>
        <end position="81"/>
    </location>
</feature>
<keyword evidence="5" id="KW-1185">Reference proteome</keyword>
<dbReference type="InterPro" id="IPR013630">
    <property type="entry name" value="Methyltransf_Zn-bd_dom_put"/>
</dbReference>
<dbReference type="Proteomes" id="UP000738431">
    <property type="component" value="Chromosome"/>
</dbReference>
<sequence>MPTTLTQPRAEKVATHQRTCCSACGCNALEEVLDLPRLPLTGIFVSPQTRADYPEFDQALLRCTACGHGQLRDSVDPIYLYQDTYTHRSSLSPISTRGNDFFHRFIEDVAGDRHFESVAEVGCNDLYLLKKLQSRATHLTGFDPIWKDHQPAEAGEIRVFGKYVEEITAEDLPERPDLVVSVHTLEHVDNPLESLRPIYAHARPGALFMIEIPSLDTLLTINRFDQVFHQHLNYFSLASAQRMVECLGGEYLDHRFNYGYWLGTMMVAFRKPADGAKASTITRAPVASAADIRAQYARYRRQMSDLTAQLRHHLDRGVPAVGFGAAQMVPTLAYHMGTDLSELQAIVDDNPDKNGRTWPSIGTTIASSAEFNDLSGHAVLLTALDSARVLIPHLIQKNARYLLVPNNPF</sequence>
<dbReference type="PANTHER" id="PTHR43861:SF5">
    <property type="entry name" value="BLL5978 PROTEIN"/>
    <property type="match status" value="1"/>
</dbReference>
<accession>A0ABZ1CD51</accession>
<dbReference type="GO" id="GO:0032259">
    <property type="term" value="P:methylation"/>
    <property type="evidence" value="ECO:0007669"/>
    <property type="project" value="UniProtKB-KW"/>
</dbReference>
<reference evidence="4 5" key="1">
    <citation type="submission" date="2023-12" db="EMBL/GenBank/DDBJ databases">
        <title>Description of an unclassified Opitutus bacterium of Verrucomicrobiota.</title>
        <authorList>
            <person name="Zhang D.-F."/>
        </authorList>
    </citation>
    <scope>NUCLEOTIDE SEQUENCE [LARGE SCALE GENOMIC DNA]</scope>
    <source>
        <strain evidence="4 5">WL0086</strain>
    </source>
</reference>
<organism evidence="4 5">
    <name type="scientific">Actomonas aquatica</name>
    <dbReference type="NCBI Taxonomy" id="2866162"/>
    <lineage>
        <taxon>Bacteria</taxon>
        <taxon>Pseudomonadati</taxon>
        <taxon>Verrucomicrobiota</taxon>
        <taxon>Opitutia</taxon>
        <taxon>Opitutales</taxon>
        <taxon>Opitutaceae</taxon>
        <taxon>Actomonas</taxon>
    </lineage>
</organism>
<evidence type="ECO:0000313" key="4">
    <source>
        <dbReference type="EMBL" id="WRQ89315.1"/>
    </source>
</evidence>
<keyword evidence="1" id="KW-0175">Coiled coil</keyword>
<evidence type="ECO:0000313" key="5">
    <source>
        <dbReference type="Proteomes" id="UP000738431"/>
    </source>
</evidence>
<dbReference type="Pfam" id="PF08484">
    <property type="entry name" value="Methyltransf_14"/>
    <property type="match status" value="1"/>
</dbReference>
<dbReference type="Gene3D" id="6.20.50.110">
    <property type="entry name" value="Methyltransferase, zinc-binding domain"/>
    <property type="match status" value="1"/>
</dbReference>
<dbReference type="Gene3D" id="3.40.50.720">
    <property type="entry name" value="NAD(P)-binding Rossmann-like Domain"/>
    <property type="match status" value="1"/>
</dbReference>
<dbReference type="Pfam" id="PF08421">
    <property type="entry name" value="Methyltransf_13"/>
    <property type="match status" value="1"/>
</dbReference>
<dbReference type="RefSeq" id="WP_221029994.1">
    <property type="nucleotide sequence ID" value="NZ_CP139781.1"/>
</dbReference>
<keyword evidence="4" id="KW-0489">Methyltransferase</keyword>
<name>A0ABZ1CD51_9BACT</name>
<dbReference type="EMBL" id="CP139781">
    <property type="protein sequence ID" value="WRQ89315.1"/>
    <property type="molecule type" value="Genomic_DNA"/>
</dbReference>
<evidence type="ECO:0000256" key="1">
    <source>
        <dbReference type="SAM" id="Coils"/>
    </source>
</evidence>
<dbReference type="GO" id="GO:0008168">
    <property type="term" value="F:methyltransferase activity"/>
    <property type="evidence" value="ECO:0007669"/>
    <property type="project" value="UniProtKB-KW"/>
</dbReference>
<dbReference type="Gene3D" id="3.40.50.150">
    <property type="entry name" value="Vaccinia Virus protein VP39"/>
    <property type="match status" value="1"/>
</dbReference>
<protein>
    <submittedName>
        <fullName evidence="4">Class I SAM-dependent methyltransferase</fullName>
    </submittedName>
</protein>
<dbReference type="InterPro" id="IPR038576">
    <property type="entry name" value="Methyltransf_Zn-bd_dom_put_sf"/>
</dbReference>
<dbReference type="Pfam" id="PF13489">
    <property type="entry name" value="Methyltransf_23"/>
    <property type="match status" value="1"/>
</dbReference>
<dbReference type="PANTHER" id="PTHR43861">
    <property type="entry name" value="TRANS-ACONITATE 2-METHYLTRANSFERASE-RELATED"/>
    <property type="match status" value="1"/>
</dbReference>